<feature type="chain" id="PRO_5043812975" evidence="1">
    <location>
        <begin position="24"/>
        <end position="206"/>
    </location>
</feature>
<dbReference type="EMBL" id="JAPMLE010000001">
    <property type="protein sequence ID" value="MDR8525510.1"/>
    <property type="molecule type" value="Genomic_DNA"/>
</dbReference>
<dbReference type="Pfam" id="PF11659">
    <property type="entry name" value="DUF3261"/>
    <property type="match status" value="1"/>
</dbReference>
<gene>
    <name evidence="2" type="ORF">OS133_18000</name>
    <name evidence="3" type="ORF">OS134_16320</name>
</gene>
<dbReference type="RefSeq" id="WP_310655637.1">
    <property type="nucleotide sequence ID" value="NZ_JAPMLA010000004.1"/>
</dbReference>
<keyword evidence="5" id="KW-1185">Reference proteome</keyword>
<dbReference type="EMBL" id="JAPMLD010000008">
    <property type="protein sequence ID" value="MDW4825636.1"/>
    <property type="molecule type" value="Genomic_DNA"/>
</dbReference>
<dbReference type="Proteomes" id="UP001271263">
    <property type="component" value="Unassembled WGS sequence"/>
</dbReference>
<dbReference type="Proteomes" id="UP001259340">
    <property type="component" value="Unassembled WGS sequence"/>
</dbReference>
<evidence type="ECO:0000313" key="4">
    <source>
        <dbReference type="Proteomes" id="UP001259340"/>
    </source>
</evidence>
<protein>
    <submittedName>
        <fullName evidence="2">DUF3261 domain-containing protein</fullName>
    </submittedName>
</protein>
<proteinExistence type="predicted"/>
<reference evidence="3 5" key="1">
    <citation type="journal article" date="2022" name="bioRxiv">
        <title>Prophages regulate Shewanella fidelis 3313 motility and biofilm formation: implications for gut colonization dynamics in Ciona robusta.</title>
        <authorList>
            <person name="Natarajan O."/>
            <person name="Gibboney S.L."/>
            <person name="Young M.N."/>
            <person name="Lim S.J."/>
            <person name="Pluta N."/>
            <person name="Atkinson C.G."/>
            <person name="Leigh B.A."/>
            <person name="Liberti A."/>
            <person name="Kees E.D."/>
            <person name="Breitbart M."/>
            <person name="Gralnick J.A."/>
            <person name="Dishaw L.J."/>
        </authorList>
    </citation>
    <scope>NUCLEOTIDE SEQUENCE [LARGE SCALE GENOMIC DNA]</scope>
    <source>
        <strain evidence="3 5">JG4066</strain>
    </source>
</reference>
<dbReference type="InterPro" id="IPR021675">
    <property type="entry name" value="DUF3261"/>
</dbReference>
<comment type="caution">
    <text evidence="2">The sequence shown here is derived from an EMBL/GenBank/DDBJ whole genome shotgun (WGS) entry which is preliminary data.</text>
</comment>
<organism evidence="2 4">
    <name type="scientific">Shewanella fidelis</name>
    <dbReference type="NCBI Taxonomy" id="173509"/>
    <lineage>
        <taxon>Bacteria</taxon>
        <taxon>Pseudomonadati</taxon>
        <taxon>Pseudomonadota</taxon>
        <taxon>Gammaproteobacteria</taxon>
        <taxon>Alteromonadales</taxon>
        <taxon>Shewanellaceae</taxon>
        <taxon>Shewanella</taxon>
    </lineage>
</organism>
<reference evidence="2" key="2">
    <citation type="submission" date="2022-11" db="EMBL/GenBank/DDBJ databases">
        <title>Prophages regulate Shewanella fidelis motility and biofilm formation: implications for gut colonization dynamics in Ciona robusta.</title>
        <authorList>
            <person name="Natarajan O."/>
            <person name="Gibboney S.L."/>
            <person name="Young M.N."/>
            <person name="Lim S.J."/>
            <person name="Pluta N."/>
            <person name="Atkinson C.G.F."/>
            <person name="Leigh B.A."/>
            <person name="Liberti A."/>
            <person name="Kees E."/>
            <person name="Breitbart M."/>
            <person name="Gralnick J."/>
            <person name="Dishaw L.J."/>
        </authorList>
    </citation>
    <scope>NUCLEOTIDE SEQUENCE</scope>
    <source>
        <strain evidence="2">3313</strain>
    </source>
</reference>
<evidence type="ECO:0000256" key="1">
    <source>
        <dbReference type="SAM" id="SignalP"/>
    </source>
</evidence>
<evidence type="ECO:0000313" key="2">
    <source>
        <dbReference type="EMBL" id="MDR8525510.1"/>
    </source>
</evidence>
<name>A0AAW8NSU0_9GAMM</name>
<evidence type="ECO:0000313" key="3">
    <source>
        <dbReference type="EMBL" id="MDW4825636.1"/>
    </source>
</evidence>
<evidence type="ECO:0000313" key="5">
    <source>
        <dbReference type="Proteomes" id="UP001271263"/>
    </source>
</evidence>
<dbReference type="AlphaFoldDB" id="A0AAW8NSU0"/>
<keyword evidence="1" id="KW-0732">Signal</keyword>
<accession>A0AAW8NSU0</accession>
<feature type="signal peptide" evidence="1">
    <location>
        <begin position="1"/>
        <end position="23"/>
    </location>
</feature>
<sequence>MPQLNIGLCFLIALLLLSGCSQTLTRQTCVTLAPEVSYCLAPINQQVLGSDRQTISAMQKASINTQASQHELLTQLELNQQQLTLVGLAPLGQALFTLNYDGHNLISEQSQLLGEQFKAEYLLAIMQLIYWPDNSVNQYLQGATITRYQCDTALCRGVFFAKSNPNYQADNQQALITIRYSDLTPWQAEVELNIPAANFQLNISPL</sequence>